<feature type="domain" description="Sulfatase-modifying factor enzyme-like" evidence="2">
    <location>
        <begin position="64"/>
        <end position="288"/>
    </location>
</feature>
<dbReference type="InterPro" id="IPR042095">
    <property type="entry name" value="SUMF_sf"/>
</dbReference>
<dbReference type="Proteomes" id="UP000249852">
    <property type="component" value="Unassembled WGS sequence"/>
</dbReference>
<dbReference type="EC" id="2.7.11.1" evidence="4"/>
<dbReference type="PANTHER" id="PTHR23150:SF19">
    <property type="entry name" value="FORMYLGLYCINE-GENERATING ENZYME"/>
    <property type="match status" value="1"/>
</dbReference>
<name>A0A379EZA9_9BACT</name>
<keyword evidence="4" id="KW-0418">Kinase</keyword>
<evidence type="ECO:0000256" key="1">
    <source>
        <dbReference type="SAM" id="SignalP"/>
    </source>
</evidence>
<dbReference type="EMBL" id="QLTQ01000023">
    <property type="protein sequence ID" value="RAS43477.1"/>
    <property type="molecule type" value="Genomic_DNA"/>
</dbReference>
<evidence type="ECO:0000313" key="4">
    <source>
        <dbReference type="EMBL" id="SUC11727.1"/>
    </source>
</evidence>
<dbReference type="OrthoDB" id="9768004at2"/>
<evidence type="ECO:0000313" key="3">
    <source>
        <dbReference type="EMBL" id="RAS43477.1"/>
    </source>
</evidence>
<protein>
    <submittedName>
        <fullName evidence="3">Formylglycine-generating enzyme required for sulfatase activity</fullName>
    </submittedName>
    <submittedName>
        <fullName evidence="4">Serine/threonine-protein kinase pkn1</fullName>
        <ecNumber evidence="4">2.7.11.1</ecNumber>
    </submittedName>
</protein>
<reference evidence="3 5" key="1">
    <citation type="submission" date="2018-06" db="EMBL/GenBank/DDBJ databases">
        <title>Genomic Encyclopedia of Archaeal and Bacterial Type Strains, Phase II (KMG-II): from individual species to whole genera.</title>
        <authorList>
            <person name="Goeker M."/>
        </authorList>
    </citation>
    <scope>NUCLEOTIDE SEQUENCE [LARGE SCALE GENOMIC DNA]</scope>
    <source>
        <strain evidence="3 5">DSM 18710</strain>
    </source>
</reference>
<dbReference type="GO" id="GO:0120147">
    <property type="term" value="F:formylglycine-generating oxidase activity"/>
    <property type="evidence" value="ECO:0007669"/>
    <property type="project" value="TreeGrafter"/>
</dbReference>
<evidence type="ECO:0000313" key="6">
    <source>
        <dbReference type="Proteomes" id="UP000254235"/>
    </source>
</evidence>
<gene>
    <name evidence="4" type="primary">pkn1_2</name>
    <name evidence="3" type="ORF">BC673_12315</name>
    <name evidence="4" type="ORF">NCTC13043_00583</name>
</gene>
<proteinExistence type="predicted"/>
<feature type="signal peptide" evidence="1">
    <location>
        <begin position="1"/>
        <end position="21"/>
    </location>
</feature>
<dbReference type="SUPFAM" id="SSF56436">
    <property type="entry name" value="C-type lectin-like"/>
    <property type="match status" value="1"/>
</dbReference>
<dbReference type="GO" id="GO:0004674">
    <property type="term" value="F:protein serine/threonine kinase activity"/>
    <property type="evidence" value="ECO:0007669"/>
    <property type="project" value="UniProtKB-EC"/>
</dbReference>
<dbReference type="InterPro" id="IPR016187">
    <property type="entry name" value="CTDL_fold"/>
</dbReference>
<dbReference type="Pfam" id="PF03781">
    <property type="entry name" value="FGE-sulfatase"/>
    <property type="match status" value="1"/>
</dbReference>
<dbReference type="EMBL" id="UGTP01000001">
    <property type="protein sequence ID" value="SUC11727.1"/>
    <property type="molecule type" value="Genomic_DNA"/>
</dbReference>
<accession>A0A379EZA9</accession>
<dbReference type="InterPro" id="IPR051043">
    <property type="entry name" value="Sulfatase_Mod_Factor_Kinase"/>
</dbReference>
<dbReference type="InterPro" id="IPR005532">
    <property type="entry name" value="SUMF_dom"/>
</dbReference>
<dbReference type="RefSeq" id="WP_006045470.1">
    <property type="nucleotide sequence ID" value="NZ_CAKAQN010000002.1"/>
</dbReference>
<dbReference type="PANTHER" id="PTHR23150">
    <property type="entry name" value="SULFATASE MODIFYING FACTOR 1, 2"/>
    <property type="match status" value="1"/>
</dbReference>
<organism evidence="4 6">
    <name type="scientific">Prevotella pallens</name>
    <dbReference type="NCBI Taxonomy" id="60133"/>
    <lineage>
        <taxon>Bacteria</taxon>
        <taxon>Pseudomonadati</taxon>
        <taxon>Bacteroidota</taxon>
        <taxon>Bacteroidia</taxon>
        <taxon>Bacteroidales</taxon>
        <taxon>Prevotellaceae</taxon>
        <taxon>Prevotella</taxon>
    </lineage>
</organism>
<dbReference type="GeneID" id="78570308"/>
<keyword evidence="1" id="KW-0732">Signal</keyword>
<dbReference type="AlphaFoldDB" id="A0A379EZA9"/>
<evidence type="ECO:0000259" key="2">
    <source>
        <dbReference type="Pfam" id="PF03781"/>
    </source>
</evidence>
<reference evidence="4 6" key="2">
    <citation type="submission" date="2018-06" db="EMBL/GenBank/DDBJ databases">
        <authorList>
            <consortium name="Pathogen Informatics"/>
            <person name="Doyle S."/>
        </authorList>
    </citation>
    <scope>NUCLEOTIDE SEQUENCE [LARGE SCALE GENOMIC DNA]</scope>
    <source>
        <strain evidence="4 6">NCTC13043</strain>
    </source>
</reference>
<dbReference type="Proteomes" id="UP000254235">
    <property type="component" value="Unassembled WGS sequence"/>
</dbReference>
<keyword evidence="5" id="KW-1185">Reference proteome</keyword>
<feature type="chain" id="PRO_5016582255" evidence="1">
    <location>
        <begin position="22"/>
        <end position="291"/>
    </location>
</feature>
<keyword evidence="4" id="KW-0808">Transferase</keyword>
<dbReference type="Gene3D" id="3.90.1580.10">
    <property type="entry name" value="paralog of FGE (formylglycine-generating enzyme)"/>
    <property type="match status" value="1"/>
</dbReference>
<evidence type="ECO:0000313" key="5">
    <source>
        <dbReference type="Proteomes" id="UP000249852"/>
    </source>
</evidence>
<sequence>MKKKLLFCTMAAFMLAANVCAQNWKMVVAHSDGTFDTIAVEKVKDVTFFKTSTQPVTPKDLGIEFVKIPAGSFLMGSPNDEPQRESGEIQHKVTITKDFYMSKYPITFEQYDKFCEATGRQKPSDYTWGRENRPVIDVSWDDATAFCQWIGCRLPTEAEWEYACKAGTTTPFYTGNNITTNDANYDGNYPYNNNDQGEYRKKTVAVGTVGEPNSWGLYDMHGNVQEWCADWYDDYPQGEQTDPKGPDNGTYRILRGGSWTSRAMQCRSAYRGGSEHNSRLDDAGFRIVLIK</sequence>